<dbReference type="InterPro" id="IPR051057">
    <property type="entry name" value="PI-PLC_domain"/>
</dbReference>
<dbReference type="GO" id="GO:0006629">
    <property type="term" value="P:lipid metabolic process"/>
    <property type="evidence" value="ECO:0007669"/>
    <property type="project" value="InterPro"/>
</dbReference>
<dbReference type="Proteomes" id="UP000785679">
    <property type="component" value="Unassembled WGS sequence"/>
</dbReference>
<keyword evidence="3" id="KW-1185">Reference proteome</keyword>
<organism evidence="2 3">
    <name type="scientific">Halteria grandinella</name>
    <dbReference type="NCBI Taxonomy" id="5974"/>
    <lineage>
        <taxon>Eukaryota</taxon>
        <taxon>Sar</taxon>
        <taxon>Alveolata</taxon>
        <taxon>Ciliophora</taxon>
        <taxon>Intramacronucleata</taxon>
        <taxon>Spirotrichea</taxon>
        <taxon>Stichotrichia</taxon>
        <taxon>Sporadotrichida</taxon>
        <taxon>Halteriidae</taxon>
        <taxon>Halteria</taxon>
    </lineage>
</organism>
<dbReference type="SUPFAM" id="SSF51695">
    <property type="entry name" value="PLC-like phosphodiesterases"/>
    <property type="match status" value="1"/>
</dbReference>
<dbReference type="Pfam" id="PF00388">
    <property type="entry name" value="PI-PLC-X"/>
    <property type="match status" value="1"/>
</dbReference>
<dbReference type="InterPro" id="IPR000909">
    <property type="entry name" value="PLipase_C_PInositol-sp_X_dom"/>
</dbReference>
<reference evidence="2" key="1">
    <citation type="submission" date="2019-06" db="EMBL/GenBank/DDBJ databases">
        <authorList>
            <person name="Zheng W."/>
        </authorList>
    </citation>
    <scope>NUCLEOTIDE SEQUENCE</scope>
    <source>
        <strain evidence="2">QDHG01</strain>
    </source>
</reference>
<name>A0A8J8T167_HALGN</name>
<dbReference type="Gene3D" id="3.20.20.190">
    <property type="entry name" value="Phosphatidylinositol (PI) phosphodiesterase"/>
    <property type="match status" value="1"/>
</dbReference>
<accession>A0A8J8T167</accession>
<evidence type="ECO:0000313" key="2">
    <source>
        <dbReference type="EMBL" id="TNV77718.1"/>
    </source>
</evidence>
<evidence type="ECO:0000259" key="1">
    <source>
        <dbReference type="SMART" id="SM00148"/>
    </source>
</evidence>
<proteinExistence type="predicted"/>
<evidence type="ECO:0000313" key="3">
    <source>
        <dbReference type="Proteomes" id="UP000785679"/>
    </source>
</evidence>
<dbReference type="OrthoDB" id="1046782at2759"/>
<dbReference type="PANTHER" id="PTHR13593">
    <property type="match status" value="1"/>
</dbReference>
<gene>
    <name evidence="2" type="ORF">FGO68_gene7351</name>
</gene>
<dbReference type="AlphaFoldDB" id="A0A8J8T167"/>
<feature type="domain" description="Phosphatidylinositol-specific phospholipase C X" evidence="1">
    <location>
        <begin position="46"/>
        <end position="196"/>
    </location>
</feature>
<dbReference type="PANTHER" id="PTHR13593:SF113">
    <property type="entry name" value="SI:DKEY-266F7.9"/>
    <property type="match status" value="1"/>
</dbReference>
<dbReference type="EMBL" id="RRYP01011462">
    <property type="protein sequence ID" value="TNV77718.1"/>
    <property type="molecule type" value="Genomic_DNA"/>
</dbReference>
<dbReference type="InterPro" id="IPR017946">
    <property type="entry name" value="PLC-like_Pdiesterase_TIM-brl"/>
</dbReference>
<protein>
    <recommendedName>
        <fullName evidence="1">Phosphatidylinositol-specific phospholipase C X domain-containing protein</fullName>
    </recommendedName>
</protein>
<dbReference type="PROSITE" id="PS50007">
    <property type="entry name" value="PIPLC_X_DOMAIN"/>
    <property type="match status" value="1"/>
</dbReference>
<sequence>MGCTDSKGAFCDFKEPCSRHHRSGAGHHDSDLEDAIYSQWMADLPDDKLVSEISIPGTHDSFSYHCTHFAICQSKSAPVLLGMGVRYFDVRLKVKKNGRLRVFHGPTDQKTYFEEIMRDFTQFLTHHPSEFLIARIKQEGDSAKGHVFKEVFKRFALNQDYEKFWYLNAYVQEESKISRVKINVGAVRGKILLVSDFEKEFNGVTSSGLNWGDLEMQDDYNFKPDFRMEEKVQSIKHFFKKIQDDHIGETGKICINHCSASSDNSLVFPSCVAKTTNACVFEHTGIMGIVAMDFPGQLVINHIIAQNPGLKINEESAHKIQANLQESHKQISDEQVKHEK</sequence>
<dbReference type="GO" id="GO:0008081">
    <property type="term" value="F:phosphoric diester hydrolase activity"/>
    <property type="evidence" value="ECO:0007669"/>
    <property type="project" value="InterPro"/>
</dbReference>
<dbReference type="SMART" id="SM00148">
    <property type="entry name" value="PLCXc"/>
    <property type="match status" value="1"/>
</dbReference>
<comment type="caution">
    <text evidence="2">The sequence shown here is derived from an EMBL/GenBank/DDBJ whole genome shotgun (WGS) entry which is preliminary data.</text>
</comment>